<keyword evidence="4" id="KW-0255">Endonuclease</keyword>
<keyword evidence="5" id="KW-0378">Hydrolase</keyword>
<accession>A0A3M0K6G7</accession>
<dbReference type="EMBL" id="QRBI01000120">
    <property type="protein sequence ID" value="RMC06894.1"/>
    <property type="molecule type" value="Genomic_DNA"/>
</dbReference>
<comment type="caution">
    <text evidence="7">The sequence shown here is derived from an EMBL/GenBank/DDBJ whole genome shotgun (WGS) entry which is preliminary data.</text>
</comment>
<keyword evidence="6" id="KW-0695">RNA-directed DNA polymerase</keyword>
<dbReference type="PANTHER" id="PTHR41694">
    <property type="entry name" value="ENDOGENOUS RETROVIRUS GROUP K MEMBER POL PROTEIN"/>
    <property type="match status" value="1"/>
</dbReference>
<dbReference type="Proteomes" id="UP000269221">
    <property type="component" value="Unassembled WGS sequence"/>
</dbReference>
<protein>
    <recommendedName>
        <fullName evidence="9">Integrase catalytic domain-containing protein</fullName>
    </recommendedName>
</protein>
<dbReference type="AlphaFoldDB" id="A0A3M0K6G7"/>
<keyword evidence="1" id="KW-0808">Transferase</keyword>
<dbReference type="GO" id="GO:0004519">
    <property type="term" value="F:endonuclease activity"/>
    <property type="evidence" value="ECO:0007669"/>
    <property type="project" value="UniProtKB-KW"/>
</dbReference>
<dbReference type="GO" id="GO:0035613">
    <property type="term" value="F:RNA stem-loop binding"/>
    <property type="evidence" value="ECO:0007669"/>
    <property type="project" value="TreeGrafter"/>
</dbReference>
<evidence type="ECO:0000256" key="1">
    <source>
        <dbReference type="ARBA" id="ARBA00022679"/>
    </source>
</evidence>
<dbReference type="GO" id="GO:0016787">
    <property type="term" value="F:hydrolase activity"/>
    <property type="evidence" value="ECO:0007669"/>
    <property type="project" value="UniProtKB-KW"/>
</dbReference>
<evidence type="ECO:0000313" key="7">
    <source>
        <dbReference type="EMBL" id="RMC06894.1"/>
    </source>
</evidence>
<keyword evidence="8" id="KW-1185">Reference proteome</keyword>
<gene>
    <name evidence="7" type="ORF">DUI87_16344</name>
</gene>
<evidence type="ECO:0000313" key="8">
    <source>
        <dbReference type="Proteomes" id="UP000269221"/>
    </source>
</evidence>
<sequence length="187" mass="20578">MIAQIIIKARTKLQTMAGKDFTTIYLPLKKDYFDWALQKSEDLQIALLDYSSVCTIHFPSHKLLKAKLSLREKPKISEVPLDAITVFTDGSGKTHKSAFASLGVPQEIKTDNGPTYIGKVLDKFLKRVRGDVDEIAKCLEPAGQDAIGLSGHLDKLLARIQLVHIQLSASTKSLSSKQFSSHSVASL</sequence>
<dbReference type="GO" id="GO:0003964">
    <property type="term" value="F:RNA-directed DNA polymerase activity"/>
    <property type="evidence" value="ECO:0007669"/>
    <property type="project" value="UniProtKB-KW"/>
</dbReference>
<evidence type="ECO:0000256" key="4">
    <source>
        <dbReference type="ARBA" id="ARBA00022759"/>
    </source>
</evidence>
<proteinExistence type="predicted"/>
<dbReference type="PANTHER" id="PTHR41694:SF3">
    <property type="entry name" value="RNA-DIRECTED DNA POLYMERASE-RELATED"/>
    <property type="match status" value="1"/>
</dbReference>
<evidence type="ECO:0008006" key="9">
    <source>
        <dbReference type="Google" id="ProtNLM"/>
    </source>
</evidence>
<keyword evidence="2" id="KW-0548">Nucleotidyltransferase</keyword>
<name>A0A3M0K6G7_HIRRU</name>
<evidence type="ECO:0000256" key="2">
    <source>
        <dbReference type="ARBA" id="ARBA00022695"/>
    </source>
</evidence>
<evidence type="ECO:0000256" key="6">
    <source>
        <dbReference type="ARBA" id="ARBA00022918"/>
    </source>
</evidence>
<evidence type="ECO:0000256" key="5">
    <source>
        <dbReference type="ARBA" id="ARBA00022801"/>
    </source>
</evidence>
<evidence type="ECO:0000256" key="3">
    <source>
        <dbReference type="ARBA" id="ARBA00022722"/>
    </source>
</evidence>
<keyword evidence="3" id="KW-0540">Nuclease</keyword>
<organism evidence="7 8">
    <name type="scientific">Hirundo rustica rustica</name>
    <dbReference type="NCBI Taxonomy" id="333673"/>
    <lineage>
        <taxon>Eukaryota</taxon>
        <taxon>Metazoa</taxon>
        <taxon>Chordata</taxon>
        <taxon>Craniata</taxon>
        <taxon>Vertebrata</taxon>
        <taxon>Euteleostomi</taxon>
        <taxon>Archelosauria</taxon>
        <taxon>Archosauria</taxon>
        <taxon>Dinosauria</taxon>
        <taxon>Saurischia</taxon>
        <taxon>Theropoda</taxon>
        <taxon>Coelurosauria</taxon>
        <taxon>Aves</taxon>
        <taxon>Neognathae</taxon>
        <taxon>Neoaves</taxon>
        <taxon>Telluraves</taxon>
        <taxon>Australaves</taxon>
        <taxon>Passeriformes</taxon>
        <taxon>Sylvioidea</taxon>
        <taxon>Hirundinidae</taxon>
        <taxon>Hirundo</taxon>
    </lineage>
</organism>
<reference evidence="7 8" key="1">
    <citation type="submission" date="2018-07" db="EMBL/GenBank/DDBJ databases">
        <title>A high quality draft genome assembly of the barn swallow (H. rustica rustica).</title>
        <authorList>
            <person name="Formenti G."/>
            <person name="Chiara M."/>
            <person name="Poveda L."/>
            <person name="Francoijs K.-J."/>
            <person name="Bonisoli-Alquati A."/>
            <person name="Canova L."/>
            <person name="Gianfranceschi L."/>
            <person name="Horner D.S."/>
            <person name="Saino N."/>
        </authorList>
    </citation>
    <scope>NUCLEOTIDE SEQUENCE [LARGE SCALE GENOMIC DNA]</scope>
    <source>
        <strain evidence="7">Chelidonia</strain>
        <tissue evidence="7">Blood</tissue>
    </source>
</reference>